<name>A0A016UYU9_9BILA</name>
<evidence type="ECO:0000256" key="2">
    <source>
        <dbReference type="SAM" id="MobiDB-lite"/>
    </source>
</evidence>
<evidence type="ECO:0000313" key="4">
    <source>
        <dbReference type="Proteomes" id="UP000024635"/>
    </source>
</evidence>
<dbReference type="Proteomes" id="UP000024635">
    <property type="component" value="Unassembled WGS sequence"/>
</dbReference>
<organism evidence="3 4">
    <name type="scientific">Ancylostoma ceylanicum</name>
    <dbReference type="NCBI Taxonomy" id="53326"/>
    <lineage>
        <taxon>Eukaryota</taxon>
        <taxon>Metazoa</taxon>
        <taxon>Ecdysozoa</taxon>
        <taxon>Nematoda</taxon>
        <taxon>Chromadorea</taxon>
        <taxon>Rhabditida</taxon>
        <taxon>Rhabditina</taxon>
        <taxon>Rhabditomorpha</taxon>
        <taxon>Strongyloidea</taxon>
        <taxon>Ancylostomatidae</taxon>
        <taxon>Ancylostomatinae</taxon>
        <taxon>Ancylostoma</taxon>
    </lineage>
</organism>
<dbReference type="PANTHER" id="PTHR35153">
    <property type="entry name" value="COILED-COIL DOMAIN-CONTAINING PROTEIN 154"/>
    <property type="match status" value="1"/>
</dbReference>
<comment type="caution">
    <text evidence="3">The sequence shown here is derived from an EMBL/GenBank/DDBJ whole genome shotgun (WGS) entry which is preliminary data.</text>
</comment>
<keyword evidence="4" id="KW-1185">Reference proteome</keyword>
<dbReference type="STRING" id="53326.A0A016UYU9"/>
<dbReference type="AlphaFoldDB" id="A0A016UYU9"/>
<sequence>MMNYAAKYHQLMESSDNVNVKMMSLNNDINGLRSAMDRQMNDLLHINNEMKSRPVIDPSVCDFHYIRSKTTFYFQKLANSAQQMDGKVRDLHSQVLLLKQTLESERHERVKEGNALNSALQRLQDYIKQQDLSRNEVLSNLSKKGDMDKEKLTEEARRLNEKIGLITAEVTRNTTEGQRKLRDDLFQRCAALEAALKAQGDKSGDIQRDNKRALEERLRSQEEQTESLNKQLLADRAKQKERFQKVNEALAALEHHLELGNNKIDTIMNSEIQTRKLHEKSLLSKITEVEDKLNNYIGNLTKSIDEVKSGKESVKIPSLDVDALRREMEAIAADKNKLSMEGLLKLEEKMTRVQAGLSHDRREISQQIASLDESDDVAKLKDQLNRLGGVHDDMEKAQDRIRDKVEKQIPKDLNELSAKADNIRHQLNARIDKEEEERFLAIKELQEAFQQLQSRSSSFPANDQFGPGSSAQIRRDLDECKVAIKKLAESVTTVKNVLDRKITDESRKREADISRLSRSMNS</sequence>
<proteinExistence type="predicted"/>
<feature type="coiled-coil region" evidence="1">
    <location>
        <begin position="204"/>
        <end position="256"/>
    </location>
</feature>
<evidence type="ECO:0000256" key="1">
    <source>
        <dbReference type="SAM" id="Coils"/>
    </source>
</evidence>
<protein>
    <submittedName>
        <fullName evidence="3">Uncharacterized protein</fullName>
    </submittedName>
</protein>
<evidence type="ECO:0000313" key="3">
    <source>
        <dbReference type="EMBL" id="EYC20554.1"/>
    </source>
</evidence>
<dbReference type="OrthoDB" id="9445857at2759"/>
<reference evidence="4" key="1">
    <citation type="journal article" date="2015" name="Nat. Genet.">
        <title>The genome and transcriptome of the zoonotic hookworm Ancylostoma ceylanicum identify infection-specific gene families.</title>
        <authorList>
            <person name="Schwarz E.M."/>
            <person name="Hu Y."/>
            <person name="Antoshechkin I."/>
            <person name="Miller M.M."/>
            <person name="Sternberg P.W."/>
            <person name="Aroian R.V."/>
        </authorList>
    </citation>
    <scope>NUCLEOTIDE SEQUENCE</scope>
    <source>
        <strain evidence="4">HY135</strain>
    </source>
</reference>
<feature type="region of interest" description="Disordered" evidence="2">
    <location>
        <begin position="453"/>
        <end position="472"/>
    </location>
</feature>
<gene>
    <name evidence="3" type="primary">Acey_s0021.g274</name>
    <name evidence="3" type="synonym">Acey-C24A3.1</name>
    <name evidence="3" type="ORF">Y032_0021g274</name>
</gene>
<dbReference type="PANTHER" id="PTHR35153:SF1">
    <property type="entry name" value="COILED-COIL DOMAIN-CONTAINING PROTEIN 154"/>
    <property type="match status" value="1"/>
</dbReference>
<keyword evidence="1" id="KW-0175">Coiled coil</keyword>
<dbReference type="InterPro" id="IPR029512">
    <property type="entry name" value="CCDC154"/>
</dbReference>
<dbReference type="EMBL" id="JARK01001357">
    <property type="protein sequence ID" value="EYC20554.1"/>
    <property type="molecule type" value="Genomic_DNA"/>
</dbReference>
<accession>A0A016UYU9</accession>